<organism evidence="2">
    <name type="scientific">Rhipicephalus zambeziensis</name>
    <dbReference type="NCBI Taxonomy" id="60191"/>
    <lineage>
        <taxon>Eukaryota</taxon>
        <taxon>Metazoa</taxon>
        <taxon>Ecdysozoa</taxon>
        <taxon>Arthropoda</taxon>
        <taxon>Chelicerata</taxon>
        <taxon>Arachnida</taxon>
        <taxon>Acari</taxon>
        <taxon>Parasitiformes</taxon>
        <taxon>Ixodida</taxon>
        <taxon>Ixodoidea</taxon>
        <taxon>Ixodidae</taxon>
        <taxon>Rhipicephalinae</taxon>
        <taxon>Rhipicephalus</taxon>
        <taxon>Rhipicephalus</taxon>
    </lineage>
</organism>
<feature type="compositionally biased region" description="Basic and acidic residues" evidence="1">
    <location>
        <begin position="34"/>
        <end position="51"/>
    </location>
</feature>
<evidence type="ECO:0000313" key="2">
    <source>
        <dbReference type="EMBL" id="MAA23993.1"/>
    </source>
</evidence>
<protein>
    <submittedName>
        <fullName evidence="2">Triadin</fullName>
    </submittedName>
</protein>
<name>A0A224ZA84_9ACAR</name>
<proteinExistence type="predicted"/>
<evidence type="ECO:0000256" key="1">
    <source>
        <dbReference type="SAM" id="MobiDB-lite"/>
    </source>
</evidence>
<accession>A0A224ZA84</accession>
<dbReference type="EMBL" id="GFPF01012847">
    <property type="protein sequence ID" value="MAA23993.1"/>
    <property type="molecule type" value="Transcribed_RNA"/>
</dbReference>
<sequence>MSQLTAKTKKDEKDEVNNDEDAGEARQAASGDANADHKDEPEVNNKEEKATTDGGSKAPATTTADSKADAEPPVAKENALAGAGDSVSAPVATKPPEEVAA</sequence>
<reference evidence="2" key="1">
    <citation type="journal article" date="2017" name="Parasit. Vectors">
        <title>Sialotranscriptomics of Rhipicephalus zambeziensis reveals intricate expression profiles of secretory proteins and suggests tight temporal transcriptional regulation during blood-feeding.</title>
        <authorList>
            <person name="de Castro M.H."/>
            <person name="de Klerk D."/>
            <person name="Pienaar R."/>
            <person name="Rees D.J.G."/>
            <person name="Mans B.J."/>
        </authorList>
    </citation>
    <scope>NUCLEOTIDE SEQUENCE</scope>
    <source>
        <tissue evidence="2">Salivary glands</tissue>
    </source>
</reference>
<dbReference type="AlphaFoldDB" id="A0A224ZA84"/>
<feature type="region of interest" description="Disordered" evidence="1">
    <location>
        <begin position="1"/>
        <end position="101"/>
    </location>
</feature>